<dbReference type="EMBL" id="LN879502">
    <property type="protein sequence ID" value="CUI15990.1"/>
    <property type="molecule type" value="Genomic_DNA"/>
</dbReference>
<proteinExistence type="predicted"/>
<name>A0A0U5JDZ3_9BACT</name>
<dbReference type="RefSeq" id="WP_059059918.1">
    <property type="nucleotide sequence ID" value="NZ_LN879502.1"/>
</dbReference>
<accession>A0A0U5JDZ3</accession>
<sequence>MDLTIDGIGTVPSNRAEYTSGSVLKKYLDNIAILNEIFNRRSSNSDASSTPLSAADFDKLINALNQLRDLAKNGVTDGNPPLTFYMTSEMATNLEFVLKSLKAGGIMLDTSYQAADKVPLLESWQSLAGFGVQQIMNAAGSVSTSSTRTLQSMVELEYVKQGNDLLAIKFKNLEQSLKTTQGILDSLTIIQGISNQITVTNRGDFAFPPGNDNQIPSAAVAQIQNVFNQITSGKADSDMNGLVGQMRNFTNSYNTSRNAALNTAANNPNTTFSAEMAKFVGASNIMNSVLTADWSSSSGSGKSSSTQNLTLEYYTRVYKVVASAQFRQVFPTATPTSTAATELLAAKQKLYQRLLDLELISPENSRSVEGTLANFIYKVCNDISNAFKNLTATSSPAQLKAAVSKWIIDNQDQKAGAGSSNDAGAIQDRITQAIKAAQSLNDTEKENVRNYQFVFQQFYQSAATVLQKVTQIVEKLAQGIAR</sequence>
<dbReference type="InParanoid" id="A0A0U5JDZ3"/>
<evidence type="ECO:0000313" key="2">
    <source>
        <dbReference type="Proteomes" id="UP000069902"/>
    </source>
</evidence>
<keyword evidence="2" id="KW-1185">Reference proteome</keyword>
<dbReference type="Proteomes" id="UP000069902">
    <property type="component" value="Chromosome cPNK"/>
</dbReference>
<evidence type="ECO:0000313" key="1">
    <source>
        <dbReference type="EMBL" id="CUI15990.1"/>
    </source>
</evidence>
<organism evidence="1 2">
    <name type="scientific">Candidatus Protochlamydia naegleriophila</name>
    <dbReference type="NCBI Taxonomy" id="389348"/>
    <lineage>
        <taxon>Bacteria</taxon>
        <taxon>Pseudomonadati</taxon>
        <taxon>Chlamydiota</taxon>
        <taxon>Chlamydiia</taxon>
        <taxon>Parachlamydiales</taxon>
        <taxon>Parachlamydiaceae</taxon>
        <taxon>Candidatus Protochlamydia</taxon>
    </lineage>
</organism>
<dbReference type="STRING" id="389348.PNK_0353"/>
<gene>
    <name evidence="1" type="ORF">PNK_0353</name>
</gene>
<reference evidence="2" key="1">
    <citation type="submission" date="2015-09" db="EMBL/GenBank/DDBJ databases">
        <authorList>
            <person name="Bertelli C."/>
        </authorList>
    </citation>
    <scope>NUCLEOTIDE SEQUENCE [LARGE SCALE GENOMIC DNA]</scope>
    <source>
        <strain evidence="2">KNic</strain>
    </source>
</reference>
<protein>
    <submittedName>
        <fullName evidence="1">Uncharacterized protein</fullName>
    </submittedName>
</protein>
<dbReference type="PATRIC" id="fig|389348.3.peg.401"/>
<dbReference type="AlphaFoldDB" id="A0A0U5JDZ3"/>
<dbReference type="KEGG" id="pnl:PNK_0353"/>